<dbReference type="InterPro" id="IPR010982">
    <property type="entry name" value="Lambda_DNA-bd_dom_sf"/>
</dbReference>
<dbReference type="Proteomes" id="UP000178895">
    <property type="component" value="Unassembled WGS sequence"/>
</dbReference>
<dbReference type="Pfam" id="PF06114">
    <property type="entry name" value="Peptidase_M78"/>
    <property type="match status" value="1"/>
</dbReference>
<dbReference type="CDD" id="cd00093">
    <property type="entry name" value="HTH_XRE"/>
    <property type="match status" value="1"/>
</dbReference>
<gene>
    <name evidence="4" type="ORF">A2469_03170</name>
</gene>
<dbReference type="Pfam" id="PF01381">
    <property type="entry name" value="HTH_3"/>
    <property type="match status" value="1"/>
</dbReference>
<evidence type="ECO:0000259" key="3">
    <source>
        <dbReference type="PROSITE" id="PS50943"/>
    </source>
</evidence>
<evidence type="ECO:0000313" key="5">
    <source>
        <dbReference type="Proteomes" id="UP000178895"/>
    </source>
</evidence>
<dbReference type="AlphaFoldDB" id="A0A1F6NZR2"/>
<comment type="caution">
    <text evidence="4">The sequence shown here is derived from an EMBL/GenBank/DDBJ whole genome shotgun (WGS) entry which is preliminary data.</text>
</comment>
<dbReference type="NCBIfam" id="TIGR02607">
    <property type="entry name" value="antidote_HigA"/>
    <property type="match status" value="1"/>
</dbReference>
<evidence type="ECO:0000256" key="2">
    <source>
        <dbReference type="ARBA" id="ARBA00023125"/>
    </source>
</evidence>
<accession>A0A1F6NZR2</accession>
<dbReference type="SMART" id="SM00530">
    <property type="entry name" value="HTH_XRE"/>
    <property type="match status" value="1"/>
</dbReference>
<keyword evidence="2" id="KW-0238">DNA-binding</keyword>
<dbReference type="PANTHER" id="PTHR36924:SF1">
    <property type="entry name" value="ANTITOXIN HIGA-1"/>
    <property type="match status" value="1"/>
</dbReference>
<proteinExistence type="inferred from homology"/>
<dbReference type="EMBL" id="MFQY01000049">
    <property type="protein sequence ID" value="OGH89399.1"/>
    <property type="molecule type" value="Genomic_DNA"/>
</dbReference>
<evidence type="ECO:0000313" key="4">
    <source>
        <dbReference type="EMBL" id="OGH89399.1"/>
    </source>
</evidence>
<dbReference type="PANTHER" id="PTHR36924">
    <property type="entry name" value="ANTITOXIN HIGA-1"/>
    <property type="match status" value="1"/>
</dbReference>
<dbReference type="PROSITE" id="PS50943">
    <property type="entry name" value="HTH_CROC1"/>
    <property type="match status" value="1"/>
</dbReference>
<name>A0A1F6NZR2_9BACT</name>
<comment type="similarity">
    <text evidence="1">Belongs to the short-chain fatty acyl-CoA assimilation regulator (ScfR) family.</text>
</comment>
<dbReference type="Gene3D" id="1.10.10.2910">
    <property type="match status" value="1"/>
</dbReference>
<dbReference type="InterPro" id="IPR001387">
    <property type="entry name" value="Cro/C1-type_HTH"/>
</dbReference>
<reference evidence="4 5" key="1">
    <citation type="journal article" date="2016" name="Nat. Commun.">
        <title>Thousands of microbial genomes shed light on interconnected biogeochemical processes in an aquifer system.</title>
        <authorList>
            <person name="Anantharaman K."/>
            <person name="Brown C.T."/>
            <person name="Hug L.A."/>
            <person name="Sharon I."/>
            <person name="Castelle C.J."/>
            <person name="Probst A.J."/>
            <person name="Thomas B.C."/>
            <person name="Singh A."/>
            <person name="Wilkins M.J."/>
            <person name="Karaoz U."/>
            <person name="Brodie E.L."/>
            <person name="Williams K.H."/>
            <person name="Hubbard S.S."/>
            <person name="Banfield J.F."/>
        </authorList>
    </citation>
    <scope>NUCLEOTIDE SEQUENCE [LARGE SCALE GENOMIC DNA]</scope>
</reference>
<dbReference type="InterPro" id="IPR010359">
    <property type="entry name" value="IrrE_HExxH"/>
</dbReference>
<organism evidence="4 5">
    <name type="scientific">Candidatus Magasanikbacteria bacterium RIFOXYC2_FULL_40_16</name>
    <dbReference type="NCBI Taxonomy" id="1798703"/>
    <lineage>
        <taxon>Bacteria</taxon>
        <taxon>Candidatus Magasanikiibacteriota</taxon>
    </lineage>
</organism>
<dbReference type="Gene3D" id="1.10.260.40">
    <property type="entry name" value="lambda repressor-like DNA-binding domains"/>
    <property type="match status" value="1"/>
</dbReference>
<feature type="domain" description="HTH cro/C1-type" evidence="3">
    <location>
        <begin position="20"/>
        <end position="74"/>
    </location>
</feature>
<protein>
    <submittedName>
        <fullName evidence="4">Addiction module antidote protein, HigA family</fullName>
    </submittedName>
</protein>
<dbReference type="SUPFAM" id="SSF47413">
    <property type="entry name" value="lambda repressor-like DNA-binding domains"/>
    <property type="match status" value="1"/>
</dbReference>
<sequence>MVETKLSYSPNFVVHPGETLRDELEFLNLSQVELSQRIGLSEKHISQIINGEDPITSDTAIKLELILGMPATFWSNLQKNYELNLARIASEKRIIQEVKEGKKFICYAELVELGFVEKSKDWMIKTQNLLKFFGVNSLSYIKITEATAFRQASGEFNQHSLAAWLRCGEIEANKIEIGEFNKMAIKEIIPKLKKLTTHSEGFGCKLQELCASVGIVVVFTPYFKNTKVNGSARWINNKAVIQLNTRGEYSDIFWFTFFHELGHIFLHGVKDKFLDYQGKTKDEKESEADKFAADMLIKTIDLNKFLENKPLTKQKVETFAKSIGISASIVLGRLAHDKIVSWKGVACLRDRLIIKI</sequence>
<dbReference type="GO" id="GO:0003677">
    <property type="term" value="F:DNA binding"/>
    <property type="evidence" value="ECO:0007669"/>
    <property type="project" value="UniProtKB-KW"/>
</dbReference>
<dbReference type="InterPro" id="IPR013430">
    <property type="entry name" value="Toxin_antidote_HigA"/>
</dbReference>
<evidence type="ECO:0000256" key="1">
    <source>
        <dbReference type="ARBA" id="ARBA00007227"/>
    </source>
</evidence>